<sequence>MKRTLVFLLLILVAGILIEGCSTINLSPKLLFNSGKFSQFPTLDDGLQAEGISINRITQSSNNEIRYFPEKNFFMVVASSKAGHFNPIKIDSMGNKVFGLNINENYFKGQTIEIINCFLIAPNQICDFSSEKPTAEPFTEVLNKESTFSEKDWVERFGSLYSSSDIVLYSYRSDLPTSSVVYFQNQGKWIKLYTSTNHHFIYANSNQVVCEINNKKIPHKWHEEIYLKDVQKNTYSNVHRYSDEYITPFNSDGTFFPNQTLKYPQSATIKTLAFAKETYTSEGYYNPGIPVQFYGTGYYALEIENSVLNFKTVASKEAFFGKVETDLYLFVLPTKYANQSVVSFLSYDYGTNYHENDKKGVYVIRKN</sequence>
<organism evidence="1 2">
    <name type="scientific">Paenimyroides aestuarii</name>
    <dbReference type="NCBI Taxonomy" id="2968490"/>
    <lineage>
        <taxon>Bacteria</taxon>
        <taxon>Pseudomonadati</taxon>
        <taxon>Bacteroidota</taxon>
        <taxon>Flavobacteriia</taxon>
        <taxon>Flavobacteriales</taxon>
        <taxon>Flavobacteriaceae</taxon>
        <taxon>Paenimyroides</taxon>
    </lineage>
</organism>
<keyword evidence="2" id="KW-1185">Reference proteome</keyword>
<dbReference type="EMBL" id="CP102382">
    <property type="protein sequence ID" value="UUV22302.1"/>
    <property type="molecule type" value="Genomic_DNA"/>
</dbReference>
<evidence type="ECO:0000313" key="1">
    <source>
        <dbReference type="EMBL" id="UUV22302.1"/>
    </source>
</evidence>
<evidence type="ECO:0000313" key="2">
    <source>
        <dbReference type="Proteomes" id="UP001317001"/>
    </source>
</evidence>
<reference evidence="1 2" key="1">
    <citation type="submission" date="2022-08" db="EMBL/GenBank/DDBJ databases">
        <title>Myroides zhujiangensis sp. nov., a novel bacterium isolated from sediment in the Pearl River Estuary.</title>
        <authorList>
            <person name="Cui L."/>
        </authorList>
    </citation>
    <scope>NUCLEOTIDE SEQUENCE [LARGE SCALE GENOMIC DNA]</scope>
    <source>
        <strain evidence="1 2">SCSIO 72103</strain>
    </source>
</reference>
<accession>A0ABY5NV81</accession>
<protein>
    <submittedName>
        <fullName evidence="1">Uncharacterized protein</fullName>
    </submittedName>
</protein>
<proteinExistence type="predicted"/>
<name>A0ABY5NV81_9FLAO</name>
<dbReference type="Proteomes" id="UP001317001">
    <property type="component" value="Chromosome"/>
</dbReference>
<dbReference type="RefSeq" id="WP_257500219.1">
    <property type="nucleotide sequence ID" value="NZ_CP102382.1"/>
</dbReference>
<gene>
    <name evidence="1" type="ORF">NPX36_04505</name>
</gene>